<evidence type="ECO:0008006" key="3">
    <source>
        <dbReference type="Google" id="ProtNLM"/>
    </source>
</evidence>
<accession>A0ABT3YMU8</accession>
<protein>
    <recommendedName>
        <fullName evidence="3">Nudix hydrolase domain-containing protein</fullName>
    </recommendedName>
</protein>
<evidence type="ECO:0000313" key="2">
    <source>
        <dbReference type="Proteomes" id="UP001207830"/>
    </source>
</evidence>
<sequence>MLMNFCNVSALKQRLCPLVAVPTNVFSRNKWGLFKAHDVNGEIVFDAAYEGGNSPRVYGVIEANNGCGIYVPVGRQYNAGAYILPVPICVGGARDLRITALGYVRETDQQVIEREAREELMQPIDILSIQPLATTVAAQDGQYYIVRLKSQLSTFYYSWDVAGSDQVTAVRYWSLPSLIEARHGVEQTQPAGEMAQLLFDDLGCSATHRAAWLAEWHASAYDATIRHLLRNSVRVDTGSEGLNILSRMYGNRKYTYRNQYPAFAPTVNPAHELTCRGRCNSNNGNL</sequence>
<proteinExistence type="predicted"/>
<keyword evidence="2" id="KW-1185">Reference proteome</keyword>
<dbReference type="RefSeq" id="WP_267794766.1">
    <property type="nucleotide sequence ID" value="NZ_JANIGP010000001.1"/>
</dbReference>
<evidence type="ECO:0000313" key="1">
    <source>
        <dbReference type="EMBL" id="MCY0106818.1"/>
    </source>
</evidence>
<reference evidence="1 2" key="1">
    <citation type="submission" date="2022-07" db="EMBL/GenBank/DDBJ databases">
        <title>Characterization of plant growth promoting rhizobacteria (PGPR) for use as bioinoculants in agriculture.</title>
        <authorList>
            <person name="Hassen A.I."/>
            <person name="Pierneef R."/>
        </authorList>
    </citation>
    <scope>NUCLEOTIDE SEQUENCE [LARGE SCALE GENOMIC DNA]</scope>
    <source>
        <strain evidence="1 2">SARCC-3054</strain>
    </source>
</reference>
<gene>
    <name evidence="1" type="ORF">NQF78_00720</name>
</gene>
<name>A0ABT3YMU8_9PSED</name>
<organism evidence="1 2">
    <name type="scientific">Pseudomonas monsensis</name>
    <dbReference type="NCBI Taxonomy" id="2745509"/>
    <lineage>
        <taxon>Bacteria</taxon>
        <taxon>Pseudomonadati</taxon>
        <taxon>Pseudomonadota</taxon>
        <taxon>Gammaproteobacteria</taxon>
        <taxon>Pseudomonadales</taxon>
        <taxon>Pseudomonadaceae</taxon>
        <taxon>Pseudomonas</taxon>
    </lineage>
</organism>
<comment type="caution">
    <text evidence="1">The sequence shown here is derived from an EMBL/GenBank/DDBJ whole genome shotgun (WGS) entry which is preliminary data.</text>
</comment>
<dbReference type="Proteomes" id="UP001207830">
    <property type="component" value="Unassembled WGS sequence"/>
</dbReference>
<dbReference type="EMBL" id="JANIGP010000001">
    <property type="protein sequence ID" value="MCY0106818.1"/>
    <property type="molecule type" value="Genomic_DNA"/>
</dbReference>